<reference evidence="2 3" key="1">
    <citation type="journal article" date="2015" name="Stand. Genomic Sci.">
        <title>Genomic Encyclopedia of Bacterial and Archaeal Type Strains, Phase III: the genomes of soil and plant-associated and newly described type strains.</title>
        <authorList>
            <person name="Whitman W.B."/>
            <person name="Woyke T."/>
            <person name="Klenk H.P."/>
            <person name="Zhou Y."/>
            <person name="Lilburn T.G."/>
            <person name="Beck B.J."/>
            <person name="De Vos P."/>
            <person name="Vandamme P."/>
            <person name="Eisen J.A."/>
            <person name="Garrity G."/>
            <person name="Hugenholtz P."/>
            <person name="Kyrpides N.C."/>
        </authorList>
    </citation>
    <scope>NUCLEOTIDE SEQUENCE [LARGE SCALE GENOMIC DNA]</scope>
    <source>
        <strain evidence="2 3">CECT 8445</strain>
    </source>
</reference>
<dbReference type="AlphaFoldDB" id="A0A4R1KVD8"/>
<comment type="caution">
    <text evidence="2">The sequence shown here is derived from an EMBL/GenBank/DDBJ whole genome shotgun (WGS) entry which is preliminary data.</text>
</comment>
<protein>
    <submittedName>
        <fullName evidence="2">Ketosteroid isomerase-like protein</fullName>
    </submittedName>
</protein>
<dbReference type="InterPro" id="IPR032710">
    <property type="entry name" value="NTF2-like_dom_sf"/>
</dbReference>
<keyword evidence="3" id="KW-1185">Reference proteome</keyword>
<evidence type="ECO:0000313" key="3">
    <source>
        <dbReference type="Proteomes" id="UP000295714"/>
    </source>
</evidence>
<dbReference type="SUPFAM" id="SSF54427">
    <property type="entry name" value="NTF2-like"/>
    <property type="match status" value="1"/>
</dbReference>
<dbReference type="OrthoDB" id="391735at2"/>
<dbReference type="Pfam" id="PF12680">
    <property type="entry name" value="SnoaL_2"/>
    <property type="match status" value="1"/>
</dbReference>
<evidence type="ECO:0000313" key="2">
    <source>
        <dbReference type="EMBL" id="TCK69114.1"/>
    </source>
</evidence>
<dbReference type="EMBL" id="SMGI01000001">
    <property type="protein sequence ID" value="TCK69114.1"/>
    <property type="molecule type" value="Genomic_DNA"/>
</dbReference>
<organism evidence="2 3">
    <name type="scientific">Winogradskyella wandonensis</name>
    <dbReference type="NCBI Taxonomy" id="1442586"/>
    <lineage>
        <taxon>Bacteria</taxon>
        <taxon>Pseudomonadati</taxon>
        <taxon>Bacteroidota</taxon>
        <taxon>Flavobacteriia</taxon>
        <taxon>Flavobacteriales</taxon>
        <taxon>Flavobacteriaceae</taxon>
        <taxon>Winogradskyella</taxon>
    </lineage>
</organism>
<dbReference type="Gene3D" id="3.10.450.50">
    <property type="match status" value="1"/>
</dbReference>
<sequence length="154" mass="18141">MIDLIEKFYDAFQKLDSEAMTSCYHQEVVFKDPAFGVVKGKDAKNVWRMLCASQKGKDFKVKFYDINIYDDKVFATWEADYIFSKTGREVHNKISAEFEFKDGLIIRHTDRFNLHKWATQAFGFKGWLLGGTSFFKRKLQKQTNALLDKFEKKH</sequence>
<name>A0A4R1KVD8_9FLAO</name>
<keyword evidence="2" id="KW-0413">Isomerase</keyword>
<dbReference type="Proteomes" id="UP000295714">
    <property type="component" value="Unassembled WGS sequence"/>
</dbReference>
<dbReference type="InterPro" id="IPR037401">
    <property type="entry name" value="SnoaL-like"/>
</dbReference>
<dbReference type="RefSeq" id="WP_132703472.1">
    <property type="nucleotide sequence ID" value="NZ_SMGI01000001.1"/>
</dbReference>
<proteinExistence type="predicted"/>
<feature type="domain" description="SnoaL-like" evidence="1">
    <location>
        <begin position="5"/>
        <end position="108"/>
    </location>
</feature>
<gene>
    <name evidence="2" type="ORF">DFQ05_0629</name>
</gene>
<accession>A0A4R1KVD8</accession>
<evidence type="ECO:0000259" key="1">
    <source>
        <dbReference type="Pfam" id="PF12680"/>
    </source>
</evidence>
<dbReference type="GO" id="GO:0016853">
    <property type="term" value="F:isomerase activity"/>
    <property type="evidence" value="ECO:0007669"/>
    <property type="project" value="UniProtKB-KW"/>
</dbReference>